<evidence type="ECO:0000313" key="1">
    <source>
        <dbReference type="EMBL" id="KAK5075703.1"/>
    </source>
</evidence>
<proteinExistence type="predicted"/>
<dbReference type="Proteomes" id="UP001345013">
    <property type="component" value="Unassembled WGS sequence"/>
</dbReference>
<name>A0ABR0JVD1_9EURO</name>
<accession>A0ABR0JVD1</accession>
<dbReference type="EMBL" id="JAVRRG010000255">
    <property type="protein sequence ID" value="KAK5075703.1"/>
    <property type="molecule type" value="Genomic_DNA"/>
</dbReference>
<organism evidence="1 2">
    <name type="scientific">Lithohypha guttulata</name>
    <dbReference type="NCBI Taxonomy" id="1690604"/>
    <lineage>
        <taxon>Eukaryota</taxon>
        <taxon>Fungi</taxon>
        <taxon>Dikarya</taxon>
        <taxon>Ascomycota</taxon>
        <taxon>Pezizomycotina</taxon>
        <taxon>Eurotiomycetes</taxon>
        <taxon>Chaetothyriomycetidae</taxon>
        <taxon>Chaetothyriales</taxon>
        <taxon>Trichomeriaceae</taxon>
        <taxon>Lithohypha</taxon>
    </lineage>
</organism>
<reference evidence="1 2" key="1">
    <citation type="submission" date="2023-08" db="EMBL/GenBank/DDBJ databases">
        <title>Black Yeasts Isolated from many extreme environments.</title>
        <authorList>
            <person name="Coleine C."/>
            <person name="Stajich J.E."/>
            <person name="Selbmann L."/>
        </authorList>
    </citation>
    <scope>NUCLEOTIDE SEQUENCE [LARGE SCALE GENOMIC DNA]</scope>
    <source>
        <strain evidence="1 2">CCFEE 5885</strain>
    </source>
</reference>
<protein>
    <submittedName>
        <fullName evidence="1">Uncharacterized protein</fullName>
    </submittedName>
</protein>
<gene>
    <name evidence="1" type="ORF">LTR24_009959</name>
</gene>
<keyword evidence="2" id="KW-1185">Reference proteome</keyword>
<sequence>MKECGASANSGDFSTIRGLVKQASSQLDASGWHQSYNAREKEMHLAHRGRRDAGRAALQQMKSREERAISRVEGEASLQAKKIRGRSNTGQHIDGINHHNTITPHYQSVTKTGISSILNGGGRHRLYPHCPSIHRESRSMEEAACGVEIYIIRDYKTREIDEENKRA</sequence>
<comment type="caution">
    <text evidence="1">The sequence shown here is derived from an EMBL/GenBank/DDBJ whole genome shotgun (WGS) entry which is preliminary data.</text>
</comment>
<evidence type="ECO:0000313" key="2">
    <source>
        <dbReference type="Proteomes" id="UP001345013"/>
    </source>
</evidence>